<proteinExistence type="predicted"/>
<dbReference type="EMBL" id="JACHMW010000001">
    <property type="protein sequence ID" value="MBB5848003.1"/>
    <property type="molecule type" value="Genomic_DNA"/>
</dbReference>
<organism evidence="1 2">
    <name type="scientific">Micrococcus endophyticus</name>
    <dbReference type="NCBI Taxonomy" id="455343"/>
    <lineage>
        <taxon>Bacteria</taxon>
        <taxon>Bacillati</taxon>
        <taxon>Actinomycetota</taxon>
        <taxon>Actinomycetes</taxon>
        <taxon>Micrococcales</taxon>
        <taxon>Micrococcaceae</taxon>
        <taxon>Micrococcus</taxon>
    </lineage>
</organism>
<comment type="caution">
    <text evidence="1">The sequence shown here is derived from an EMBL/GenBank/DDBJ whole genome shotgun (WGS) entry which is preliminary data.</text>
</comment>
<dbReference type="AlphaFoldDB" id="A0A7W9JHY6"/>
<gene>
    <name evidence="1" type="ORF">HDA33_000567</name>
</gene>
<evidence type="ECO:0000313" key="1">
    <source>
        <dbReference type="EMBL" id="MBB5848003.1"/>
    </source>
</evidence>
<protein>
    <submittedName>
        <fullName evidence="1">Uncharacterized protein</fullName>
    </submittedName>
</protein>
<sequence length="216" mass="22850">MTDTAPVRPSLDLTPFERWEAVTLDGEHVGFLHRVLDGTLLTTRMGFAPTPAQRRARPELPERYLAQSQVSFTADGTSWDWTSHEDSAGAQRVRIDRERAGLDADVLPSYAEYLLLAVAAADGPVVVAARLEESSPLQGGLRMPRAELRPADAGDGDVSVTVVADGAPLGAHLVRDGAVVASDWGGGTASTPVAGRAEATEGLDEHVVTFSGMPLV</sequence>
<reference evidence="1 2" key="1">
    <citation type="submission" date="2020-08" db="EMBL/GenBank/DDBJ databases">
        <title>Sequencing the genomes of 1000 actinobacteria strains.</title>
        <authorList>
            <person name="Klenk H.-P."/>
        </authorList>
    </citation>
    <scope>NUCLEOTIDE SEQUENCE [LARGE SCALE GENOMIC DNA]</scope>
    <source>
        <strain evidence="1 2">DSM 17945</strain>
    </source>
</reference>
<dbReference type="Proteomes" id="UP000567246">
    <property type="component" value="Unassembled WGS sequence"/>
</dbReference>
<dbReference type="RefSeq" id="WP_184170709.1">
    <property type="nucleotide sequence ID" value="NZ_BAABAG010000005.1"/>
</dbReference>
<evidence type="ECO:0000313" key="2">
    <source>
        <dbReference type="Proteomes" id="UP000567246"/>
    </source>
</evidence>
<name>A0A7W9JHY6_9MICC</name>
<keyword evidence="2" id="KW-1185">Reference proteome</keyword>
<accession>A0A7W9JHY6</accession>